<dbReference type="EMBL" id="VSRR010054273">
    <property type="protein sequence ID" value="MPC80526.1"/>
    <property type="molecule type" value="Genomic_DNA"/>
</dbReference>
<name>A0A5B7IEZ3_PORTR</name>
<keyword evidence="4" id="KW-1185">Reference proteome</keyword>
<dbReference type="Gene3D" id="2.120.10.30">
    <property type="entry name" value="TolB, C-terminal domain"/>
    <property type="match status" value="1"/>
</dbReference>
<dbReference type="AlphaFoldDB" id="A0A5B7IEZ3"/>
<dbReference type="GO" id="GO:0017147">
    <property type="term" value="F:Wnt-protein binding"/>
    <property type="evidence" value="ECO:0007669"/>
    <property type="project" value="TreeGrafter"/>
</dbReference>
<dbReference type="GO" id="GO:0060070">
    <property type="term" value="P:canonical Wnt signaling pathway"/>
    <property type="evidence" value="ECO:0007669"/>
    <property type="project" value="TreeGrafter"/>
</dbReference>
<evidence type="ECO:0000313" key="4">
    <source>
        <dbReference type="Proteomes" id="UP000324222"/>
    </source>
</evidence>
<protein>
    <submittedName>
        <fullName evidence="3">Low-density lipoprotein receptor-related protein 4</fullName>
    </submittedName>
</protein>
<keyword evidence="3" id="KW-0449">Lipoprotein</keyword>
<dbReference type="Proteomes" id="UP000324222">
    <property type="component" value="Unassembled WGS sequence"/>
</dbReference>
<organism evidence="3 4">
    <name type="scientific">Portunus trituberculatus</name>
    <name type="common">Swimming crab</name>
    <name type="synonym">Neptunus trituberculatus</name>
    <dbReference type="NCBI Taxonomy" id="210409"/>
    <lineage>
        <taxon>Eukaryota</taxon>
        <taxon>Metazoa</taxon>
        <taxon>Ecdysozoa</taxon>
        <taxon>Arthropoda</taxon>
        <taxon>Crustacea</taxon>
        <taxon>Multicrustacea</taxon>
        <taxon>Malacostraca</taxon>
        <taxon>Eumalacostraca</taxon>
        <taxon>Eucarida</taxon>
        <taxon>Decapoda</taxon>
        <taxon>Pleocyemata</taxon>
        <taxon>Brachyura</taxon>
        <taxon>Eubrachyura</taxon>
        <taxon>Portunoidea</taxon>
        <taxon>Portunidae</taxon>
        <taxon>Portuninae</taxon>
        <taxon>Portunus</taxon>
    </lineage>
</organism>
<dbReference type="InterPro" id="IPR050778">
    <property type="entry name" value="Cueball_EGF_LRP_Nidogen"/>
</dbReference>
<dbReference type="SUPFAM" id="SSF63825">
    <property type="entry name" value="YWTD domain"/>
    <property type="match status" value="1"/>
</dbReference>
<gene>
    <name evidence="3" type="primary">Lrp4_0</name>
    <name evidence="3" type="ORF">E2C01_075106</name>
</gene>
<feature type="compositionally biased region" description="Basic and acidic residues" evidence="2">
    <location>
        <begin position="163"/>
        <end position="176"/>
    </location>
</feature>
<keyword evidence="1" id="KW-0245">EGF-like domain</keyword>
<evidence type="ECO:0000256" key="2">
    <source>
        <dbReference type="SAM" id="MobiDB-lite"/>
    </source>
</evidence>
<dbReference type="PANTHER" id="PTHR46513">
    <property type="entry name" value="VITELLOGENIN RECEPTOR-LIKE PROTEIN-RELATED-RELATED"/>
    <property type="match status" value="1"/>
</dbReference>
<accession>A0A5B7IEZ3</accession>
<proteinExistence type="predicted"/>
<dbReference type="OrthoDB" id="382013at2759"/>
<dbReference type="GO" id="GO:0005886">
    <property type="term" value="C:plasma membrane"/>
    <property type="evidence" value="ECO:0007669"/>
    <property type="project" value="TreeGrafter"/>
</dbReference>
<dbReference type="InterPro" id="IPR011042">
    <property type="entry name" value="6-blade_b-propeller_TolB-like"/>
</dbReference>
<dbReference type="PANTHER" id="PTHR46513:SF13">
    <property type="entry name" value="EGF-LIKE DOMAIN-CONTAINING PROTEIN"/>
    <property type="match status" value="1"/>
</dbReference>
<feature type="region of interest" description="Disordered" evidence="2">
    <location>
        <begin position="148"/>
        <end position="189"/>
    </location>
</feature>
<keyword evidence="3" id="KW-0675">Receptor</keyword>
<sequence>MLFICFLFFEQGLTFDDTTRTLVWAVTHGNDLDSSCRIVSYSVDDDRHQDLVQLEKCHPFSLTVDENYVYWADWSREGIMRASKSDPNNVTRILDTPPDKRMSILGAYGIAKLNVGKMVQMPCQDKKDESHHEDKSVNNDERFEGVAEIKETQNGSSDNVESVELKKERDDQKTDEEIVPESADDMESKDVHIKVEEIKPMIPEHTTTEHSDTKNDKNNVDVKTFKDRTMLNGFQTDSPSIEPQQKINQESADTATNTYNDETQTDSLASLSTYGVAVEEWLVSVLIFPYVGTTFTLLPAYSGTS</sequence>
<dbReference type="GO" id="GO:0042813">
    <property type="term" value="F:Wnt receptor activity"/>
    <property type="evidence" value="ECO:0007669"/>
    <property type="project" value="TreeGrafter"/>
</dbReference>
<evidence type="ECO:0000256" key="1">
    <source>
        <dbReference type="ARBA" id="ARBA00022536"/>
    </source>
</evidence>
<comment type="caution">
    <text evidence="3">The sequence shown here is derived from an EMBL/GenBank/DDBJ whole genome shotgun (WGS) entry which is preliminary data.</text>
</comment>
<reference evidence="3 4" key="1">
    <citation type="submission" date="2019-05" db="EMBL/GenBank/DDBJ databases">
        <title>Another draft genome of Portunus trituberculatus and its Hox gene families provides insights of decapod evolution.</title>
        <authorList>
            <person name="Jeong J.-H."/>
            <person name="Song I."/>
            <person name="Kim S."/>
            <person name="Choi T."/>
            <person name="Kim D."/>
            <person name="Ryu S."/>
            <person name="Kim W."/>
        </authorList>
    </citation>
    <scope>NUCLEOTIDE SEQUENCE [LARGE SCALE GENOMIC DNA]</scope>
    <source>
        <tissue evidence="3">Muscle</tissue>
    </source>
</reference>
<evidence type="ECO:0000313" key="3">
    <source>
        <dbReference type="EMBL" id="MPC80526.1"/>
    </source>
</evidence>